<comment type="subcellular location">
    <subcellularLocation>
        <location evidence="3">Cytoplasm</location>
    </subcellularLocation>
</comment>
<organism evidence="5 6">
    <name type="scientific">Cytobacillus eiseniae</name>
    <dbReference type="NCBI Taxonomy" id="762947"/>
    <lineage>
        <taxon>Bacteria</taxon>
        <taxon>Bacillati</taxon>
        <taxon>Bacillota</taxon>
        <taxon>Bacilli</taxon>
        <taxon>Bacillales</taxon>
        <taxon>Bacillaceae</taxon>
        <taxon>Cytobacillus</taxon>
    </lineage>
</organism>
<protein>
    <recommendedName>
        <fullName evidence="3 4">Dephospho-CoA kinase</fullName>
        <ecNumber evidence="3 4">2.7.1.24</ecNumber>
    </recommendedName>
    <alternativeName>
        <fullName evidence="3">Dephosphocoenzyme A kinase</fullName>
    </alternativeName>
</protein>
<keyword evidence="3" id="KW-0173">Coenzyme A biosynthesis</keyword>
<evidence type="ECO:0000256" key="4">
    <source>
        <dbReference type="NCBIfam" id="TIGR00152"/>
    </source>
</evidence>
<dbReference type="Proteomes" id="UP001519293">
    <property type="component" value="Unassembled WGS sequence"/>
</dbReference>
<keyword evidence="2 3" id="KW-0067">ATP-binding</keyword>
<proteinExistence type="inferred from homology"/>
<evidence type="ECO:0000313" key="6">
    <source>
        <dbReference type="Proteomes" id="UP001519293"/>
    </source>
</evidence>
<reference evidence="5 6" key="1">
    <citation type="submission" date="2021-03" db="EMBL/GenBank/DDBJ databases">
        <title>Genomic Encyclopedia of Type Strains, Phase IV (KMG-IV): sequencing the most valuable type-strain genomes for metagenomic binning, comparative biology and taxonomic classification.</title>
        <authorList>
            <person name="Goeker M."/>
        </authorList>
    </citation>
    <scope>NUCLEOTIDE SEQUENCE [LARGE SCALE GENOMIC DNA]</scope>
    <source>
        <strain evidence="5 6">DSM 26675</strain>
    </source>
</reference>
<evidence type="ECO:0000256" key="3">
    <source>
        <dbReference type="HAMAP-Rule" id="MF_00376"/>
    </source>
</evidence>
<name>A0ABS4RJN2_9BACI</name>
<dbReference type="EC" id="2.7.1.24" evidence="3 4"/>
<dbReference type="EMBL" id="JAGIKZ010000034">
    <property type="protein sequence ID" value="MBP2243093.1"/>
    <property type="molecule type" value="Genomic_DNA"/>
</dbReference>
<keyword evidence="3 5" id="KW-0808">Transferase</keyword>
<comment type="pathway">
    <text evidence="3">Cofactor biosynthesis; coenzyme A biosynthesis; CoA from (R)-pantothenate: step 5/5.</text>
</comment>
<dbReference type="InterPro" id="IPR027417">
    <property type="entry name" value="P-loop_NTPase"/>
</dbReference>
<comment type="catalytic activity">
    <reaction evidence="3">
        <text>3'-dephospho-CoA + ATP = ADP + CoA + H(+)</text>
        <dbReference type="Rhea" id="RHEA:18245"/>
        <dbReference type="ChEBI" id="CHEBI:15378"/>
        <dbReference type="ChEBI" id="CHEBI:30616"/>
        <dbReference type="ChEBI" id="CHEBI:57287"/>
        <dbReference type="ChEBI" id="CHEBI:57328"/>
        <dbReference type="ChEBI" id="CHEBI:456216"/>
        <dbReference type="EC" id="2.7.1.24"/>
    </reaction>
</comment>
<dbReference type="RefSeq" id="WP_066396652.1">
    <property type="nucleotide sequence ID" value="NZ_JAGIKZ010000034.1"/>
</dbReference>
<sequence length="199" mass="22632">MSIVVGLTGGIASGKSTVSSMLIKKGFTVIDADLESRFAVEKGEEAYHQIINHFGEEILHEDGSIDREKLGSIIFHNPEERQVLNQIVHPAVRKRMLRKKKDALSKGEKMIIMDIPLLYESKLTSMVDQTILVYVDEEIQLDRLMKRNQLSKEEALARIQSQMPLSEKLQLADVMINNNGTVEETEQQLMEILTKWNVI</sequence>
<keyword evidence="1 3" id="KW-0547">Nucleotide-binding</keyword>
<evidence type="ECO:0000256" key="2">
    <source>
        <dbReference type="ARBA" id="ARBA00022840"/>
    </source>
</evidence>
<dbReference type="HAMAP" id="MF_00376">
    <property type="entry name" value="Dephospho_CoA_kinase"/>
    <property type="match status" value="1"/>
</dbReference>
<keyword evidence="6" id="KW-1185">Reference proteome</keyword>
<dbReference type="PANTHER" id="PTHR10695">
    <property type="entry name" value="DEPHOSPHO-COA KINASE-RELATED"/>
    <property type="match status" value="1"/>
</dbReference>
<dbReference type="GO" id="GO:0004140">
    <property type="term" value="F:dephospho-CoA kinase activity"/>
    <property type="evidence" value="ECO:0007669"/>
    <property type="project" value="UniProtKB-EC"/>
</dbReference>
<dbReference type="NCBIfam" id="TIGR00152">
    <property type="entry name" value="dephospho-CoA kinase"/>
    <property type="match status" value="1"/>
</dbReference>
<feature type="binding site" evidence="3">
    <location>
        <begin position="12"/>
        <end position="17"/>
    </location>
    <ligand>
        <name>ATP</name>
        <dbReference type="ChEBI" id="CHEBI:30616"/>
    </ligand>
</feature>
<accession>A0ABS4RJN2</accession>
<comment type="caution">
    <text evidence="5">The sequence shown here is derived from an EMBL/GenBank/DDBJ whole genome shotgun (WGS) entry which is preliminary data.</text>
</comment>
<keyword evidence="3" id="KW-0963">Cytoplasm</keyword>
<dbReference type="Gene3D" id="3.40.50.300">
    <property type="entry name" value="P-loop containing nucleotide triphosphate hydrolases"/>
    <property type="match status" value="1"/>
</dbReference>
<comment type="function">
    <text evidence="3">Catalyzes the phosphorylation of the 3'-hydroxyl group of dephosphocoenzyme A to form coenzyme A.</text>
</comment>
<comment type="similarity">
    <text evidence="3">Belongs to the CoaE family.</text>
</comment>
<dbReference type="SUPFAM" id="SSF52540">
    <property type="entry name" value="P-loop containing nucleoside triphosphate hydrolases"/>
    <property type="match status" value="1"/>
</dbReference>
<dbReference type="InterPro" id="IPR001977">
    <property type="entry name" value="Depp_CoAkinase"/>
</dbReference>
<dbReference type="CDD" id="cd02022">
    <property type="entry name" value="DPCK"/>
    <property type="match status" value="1"/>
</dbReference>
<keyword evidence="3 5" id="KW-0418">Kinase</keyword>
<dbReference type="PROSITE" id="PS51219">
    <property type="entry name" value="DPCK"/>
    <property type="match status" value="1"/>
</dbReference>
<evidence type="ECO:0000256" key="1">
    <source>
        <dbReference type="ARBA" id="ARBA00022741"/>
    </source>
</evidence>
<dbReference type="Pfam" id="PF01121">
    <property type="entry name" value="CoaE"/>
    <property type="match status" value="1"/>
</dbReference>
<dbReference type="PANTHER" id="PTHR10695:SF46">
    <property type="entry name" value="BIFUNCTIONAL COENZYME A SYNTHASE-RELATED"/>
    <property type="match status" value="1"/>
</dbReference>
<gene>
    <name evidence="3" type="primary">coaE</name>
    <name evidence="5" type="ORF">J2Z40_003681</name>
</gene>
<evidence type="ECO:0000313" key="5">
    <source>
        <dbReference type="EMBL" id="MBP2243093.1"/>
    </source>
</evidence>